<name>A0A176W4E8_MARPO</name>
<evidence type="ECO:0000256" key="9">
    <source>
        <dbReference type="ARBA" id="ARBA00023136"/>
    </source>
</evidence>
<gene>
    <name evidence="12" type="ORF">AXG93_3911s1640</name>
</gene>
<evidence type="ECO:0000256" key="2">
    <source>
        <dbReference type="ARBA" id="ARBA00005513"/>
    </source>
</evidence>
<keyword evidence="11" id="KW-0175">Coiled coil</keyword>
<evidence type="ECO:0000256" key="6">
    <source>
        <dbReference type="ARBA" id="ARBA00022781"/>
    </source>
</evidence>
<dbReference type="GO" id="GO:0046961">
    <property type="term" value="F:proton-transporting ATPase activity, rotational mechanism"/>
    <property type="evidence" value="ECO:0007669"/>
    <property type="project" value="TreeGrafter"/>
</dbReference>
<dbReference type="CDD" id="cd06503">
    <property type="entry name" value="ATP-synt_Fo_b"/>
    <property type="match status" value="1"/>
</dbReference>
<dbReference type="AlphaFoldDB" id="A0A176W4E8"/>
<comment type="similarity">
    <text evidence="2">Belongs to the ATPase B chain family.</text>
</comment>
<evidence type="ECO:0000313" key="13">
    <source>
        <dbReference type="Proteomes" id="UP000077202"/>
    </source>
</evidence>
<keyword evidence="6" id="KW-0375">Hydrogen ion transport</keyword>
<dbReference type="HAMAP" id="MF_01398">
    <property type="entry name" value="ATP_synth_b_bprime"/>
    <property type="match status" value="1"/>
</dbReference>
<evidence type="ECO:0008006" key="14">
    <source>
        <dbReference type="Google" id="ProtNLM"/>
    </source>
</evidence>
<evidence type="ECO:0000256" key="1">
    <source>
        <dbReference type="ARBA" id="ARBA00004167"/>
    </source>
</evidence>
<keyword evidence="4" id="KW-0138">CF(0)</keyword>
<sequence>MDGWMAGTDMGGEKRDEKVALAGAIASQREVHMRATLEPVEPLSHSLAAPEAPRLRALVDLPSVLLQNRRQLLPRERLLDMATVVAAATGVAARLSSPVAAAASCSSRTSFLSGRRIAVAAGLPCVERVARLAVEAKQGNAPVSALEESVSQAFNTLTKSTVARNAAIIATNVLLALPALAGEEKGKIFDFNLTLPIIAIEFLTLMVALDNIWFKPVAAVMDKRDEEIRNKLLGVRDNSGEIKKLQQEAEAIIKAARAETTNALNNTKRETAAALEVTLQESKARIESELAEALANLEEQKEETLKGLDKQVSALSDEIISKVMPFSV</sequence>
<keyword evidence="13" id="KW-1185">Reference proteome</keyword>
<evidence type="ECO:0000256" key="10">
    <source>
        <dbReference type="ARBA" id="ARBA00025198"/>
    </source>
</evidence>
<evidence type="ECO:0000256" key="8">
    <source>
        <dbReference type="ARBA" id="ARBA00023065"/>
    </source>
</evidence>
<dbReference type="GO" id="GO:0045259">
    <property type="term" value="C:proton-transporting ATP synthase complex"/>
    <property type="evidence" value="ECO:0007669"/>
    <property type="project" value="UniProtKB-KW"/>
</dbReference>
<dbReference type="GO" id="GO:0015986">
    <property type="term" value="P:proton motive force-driven ATP synthesis"/>
    <property type="evidence" value="ECO:0007669"/>
    <property type="project" value="InterPro"/>
</dbReference>
<dbReference type="InterPro" id="IPR002146">
    <property type="entry name" value="ATP_synth_b/b'su_bac/chlpt"/>
</dbReference>
<keyword evidence="9" id="KW-0472">Membrane</keyword>
<keyword evidence="8" id="KW-0406">Ion transport</keyword>
<evidence type="ECO:0000256" key="3">
    <source>
        <dbReference type="ARBA" id="ARBA00022448"/>
    </source>
</evidence>
<dbReference type="EMBL" id="LVLJ01001899">
    <property type="protein sequence ID" value="OAE27481.1"/>
    <property type="molecule type" value="Genomic_DNA"/>
</dbReference>
<dbReference type="InterPro" id="IPR050059">
    <property type="entry name" value="ATP_synthase_B_chain"/>
</dbReference>
<dbReference type="PANTHER" id="PTHR33445">
    <property type="entry name" value="ATP SYNTHASE SUBUNIT B', CHLOROPLASTIC"/>
    <property type="match status" value="1"/>
</dbReference>
<organism evidence="12 13">
    <name type="scientific">Marchantia polymorpha subsp. ruderalis</name>
    <dbReference type="NCBI Taxonomy" id="1480154"/>
    <lineage>
        <taxon>Eukaryota</taxon>
        <taxon>Viridiplantae</taxon>
        <taxon>Streptophyta</taxon>
        <taxon>Embryophyta</taxon>
        <taxon>Marchantiophyta</taxon>
        <taxon>Marchantiopsida</taxon>
        <taxon>Marchantiidae</taxon>
        <taxon>Marchantiales</taxon>
        <taxon>Marchantiaceae</taxon>
        <taxon>Marchantia</taxon>
    </lineage>
</organism>
<keyword evidence="3" id="KW-0813">Transport</keyword>
<evidence type="ECO:0000256" key="7">
    <source>
        <dbReference type="ARBA" id="ARBA00022989"/>
    </source>
</evidence>
<protein>
    <recommendedName>
        <fullName evidence="14">ATP synthase subunit b', chloroplastic</fullName>
    </recommendedName>
</protein>
<comment type="caution">
    <text evidence="12">The sequence shown here is derived from an EMBL/GenBank/DDBJ whole genome shotgun (WGS) entry which is preliminary data.</text>
</comment>
<keyword evidence="7" id="KW-1133">Transmembrane helix</keyword>
<dbReference type="HAMAP" id="MF_01399">
    <property type="entry name" value="ATP_synth_bprime"/>
    <property type="match status" value="1"/>
</dbReference>
<proteinExistence type="inferred from homology"/>
<evidence type="ECO:0000256" key="5">
    <source>
        <dbReference type="ARBA" id="ARBA00022692"/>
    </source>
</evidence>
<dbReference type="Proteomes" id="UP000077202">
    <property type="component" value="Unassembled WGS sequence"/>
</dbReference>
<feature type="coiled-coil region" evidence="11">
    <location>
        <begin position="242"/>
        <end position="318"/>
    </location>
</feature>
<evidence type="ECO:0000313" key="12">
    <source>
        <dbReference type="EMBL" id="OAE27481.1"/>
    </source>
</evidence>
<keyword evidence="5" id="KW-0812">Transmembrane</keyword>
<accession>A0A176W4E8</accession>
<dbReference type="InterPro" id="IPR034679">
    <property type="entry name" value="ATP_synth_b"/>
</dbReference>
<evidence type="ECO:0000256" key="11">
    <source>
        <dbReference type="SAM" id="Coils"/>
    </source>
</evidence>
<dbReference type="Pfam" id="PF00430">
    <property type="entry name" value="ATP-synt_B"/>
    <property type="match status" value="1"/>
</dbReference>
<reference evidence="12" key="1">
    <citation type="submission" date="2016-03" db="EMBL/GenBank/DDBJ databases">
        <title>Mechanisms controlling the formation of the plant cell surface in tip-growing cells are functionally conserved among land plants.</title>
        <authorList>
            <person name="Honkanen S."/>
            <person name="Jones V.A."/>
            <person name="Morieri G."/>
            <person name="Champion C."/>
            <person name="Hetherington A.J."/>
            <person name="Kelly S."/>
            <person name="Saint-Marcoux D."/>
            <person name="Proust H."/>
            <person name="Prescott H."/>
            <person name="Dolan L."/>
        </authorList>
    </citation>
    <scope>NUCLEOTIDE SEQUENCE [LARGE SCALE GENOMIC DNA]</scope>
    <source>
        <tissue evidence="12">Whole gametophyte</tissue>
    </source>
</reference>
<evidence type="ECO:0000256" key="4">
    <source>
        <dbReference type="ARBA" id="ARBA00022547"/>
    </source>
</evidence>
<comment type="subcellular location">
    <subcellularLocation>
        <location evidence="1">Membrane</location>
        <topology evidence="1">Single-pass membrane protein</topology>
    </subcellularLocation>
</comment>
<dbReference type="PANTHER" id="PTHR33445:SF2">
    <property type="entry name" value="ATP SYNTHASE SUBUNIT B', CHLOROPLASTIC"/>
    <property type="match status" value="1"/>
</dbReference>
<comment type="function">
    <text evidence="10">F(1)F(0) ATP synthase produces ATP from ADP in the presence of a proton or sodium gradient. F-type ATPases consist of two structural domains, F(1) containing the extramembraneous catalytic core and F(0) containing the membrane proton channel, linked together by a central stalk and a peripheral stalk. During catalysis, ATP synthesis in the catalytic domain of F(1) is coupled via a rotary mechanism of the central stalk subunits to proton translocation.</text>
</comment>